<feature type="compositionally biased region" description="Polar residues" evidence="5">
    <location>
        <begin position="752"/>
        <end position="774"/>
    </location>
</feature>
<dbReference type="InterPro" id="IPR000904">
    <property type="entry name" value="Sec7_dom"/>
</dbReference>
<feature type="compositionally biased region" description="Basic and acidic residues" evidence="5">
    <location>
        <begin position="195"/>
        <end position="215"/>
    </location>
</feature>
<feature type="compositionally biased region" description="Polar residues" evidence="5">
    <location>
        <begin position="910"/>
        <end position="921"/>
    </location>
</feature>
<dbReference type="OrthoDB" id="430364at2759"/>
<feature type="compositionally biased region" description="Basic residues" evidence="5">
    <location>
        <begin position="471"/>
        <end position="480"/>
    </location>
</feature>
<reference evidence="8" key="2">
    <citation type="submission" date="2015-01" db="EMBL/GenBank/DDBJ databases">
        <title>Evolutionary Origins and Diversification of the Mycorrhizal Mutualists.</title>
        <authorList>
            <consortium name="DOE Joint Genome Institute"/>
            <consortium name="Mycorrhizal Genomics Consortium"/>
            <person name="Kohler A."/>
            <person name="Kuo A."/>
            <person name="Nagy L.G."/>
            <person name="Floudas D."/>
            <person name="Copeland A."/>
            <person name="Barry K.W."/>
            <person name="Cichocki N."/>
            <person name="Veneault-Fourrey C."/>
            <person name="LaButti K."/>
            <person name="Lindquist E.A."/>
            <person name="Lipzen A."/>
            <person name="Lundell T."/>
            <person name="Morin E."/>
            <person name="Murat C."/>
            <person name="Riley R."/>
            <person name="Ohm R."/>
            <person name="Sun H."/>
            <person name="Tunlid A."/>
            <person name="Henrissat B."/>
            <person name="Grigoriev I.V."/>
            <person name="Hibbett D.S."/>
            <person name="Martin F."/>
        </authorList>
    </citation>
    <scope>NUCLEOTIDE SEQUENCE [LARGE SCALE GENOMIC DNA]</scope>
    <source>
        <strain evidence="8">h7</strain>
    </source>
</reference>
<dbReference type="GO" id="GO:0032012">
    <property type="term" value="P:regulation of ARF protein signal transduction"/>
    <property type="evidence" value="ECO:0007669"/>
    <property type="project" value="InterPro"/>
</dbReference>
<evidence type="ECO:0000256" key="4">
    <source>
        <dbReference type="ARBA" id="ARBA00038054"/>
    </source>
</evidence>
<dbReference type="GO" id="GO:0005085">
    <property type="term" value="F:guanyl-nucleotide exchange factor activity"/>
    <property type="evidence" value="ECO:0007669"/>
    <property type="project" value="InterPro"/>
</dbReference>
<feature type="compositionally biased region" description="Basic and acidic residues" evidence="5">
    <location>
        <begin position="1103"/>
        <end position="1129"/>
    </location>
</feature>
<feature type="compositionally biased region" description="Polar residues" evidence="5">
    <location>
        <begin position="993"/>
        <end position="1005"/>
    </location>
</feature>
<evidence type="ECO:0000256" key="3">
    <source>
        <dbReference type="ARBA" id="ARBA00022643"/>
    </source>
</evidence>
<comment type="cofactor">
    <cofactor evidence="1">
        <name>FMN</name>
        <dbReference type="ChEBI" id="CHEBI:58210"/>
    </cofactor>
</comment>
<feature type="compositionally biased region" description="Polar residues" evidence="5">
    <location>
        <begin position="228"/>
        <end position="237"/>
    </location>
</feature>
<dbReference type="PROSITE" id="PS50190">
    <property type="entry name" value="SEC7"/>
    <property type="match status" value="1"/>
</dbReference>
<sequence length="1845" mass="202622">MVSLSFSLSTRRPKDTRNNIIATKEFTISIISEAFAEAANSTSVESPADTDEWIISGLTKEDSTLVKPPFVRESAISLECQLYSFQDITAPNSAEPTTTVVLGLIQKIHVRKSVLNDDGMTIDPAKLRPIARLGGSTYARLSEGFDLPPRIADQESHSSRAEQRMLAVAKLKRAASLPRMKDGRRPPMHVEAVSEGEKAQQSEEEKAASEEERGGAEPVPPSSEEQKTQQPLEQNGKTLEPEPDNDQSAPPPPQAKSAEVEAELDTELEERPMSPSAVFKKRRRSRSRSRGSKDLKGKARAPQSPVPQLGDSSQDENPPLPSPLIRPMGPPLLSPTPHFPFLQQSRFLRSPTPVSPEMSLFYPGTSPPTPLPTLEDLQKGLMRSNSAGASAVGRRMAMHKLTGGTETYDPSPSPTPPPHLSKLTRNNTVSGGERIAARQNMLSRLGTRITKEADAELASGTEDRGAPSPTPKRRRRRSRRTSATVNPNPFTSDSDFNSTNPDTPAIESTTLPSLQDHYAELRAQSITPNQLSSSRTQSSEHMFKTTLSIPVPVITPPAEEEPERPEQTRRRSVLIEDPDEEDRDAPQQLYPNLPGTPQHAFHALEGLRAHHSSDAPSSGSDSGPSSAVGVPVFFSQRAPSRNEMFPSSPFTTPIKEKTLSDEDEEEQVLYPASTIRPRTPYSNLVENYDREISWVASPVPEIRMPVDDDEDEEELEHEIEVEVEPEYEEGKPFSLNSSNGFSPEVYDDISPRASSSKSVFVESETTSPEVTQSYAPASPSSATPLSLPPSVDGSVSPPLVATRSSIASRNQSIGDRSPLTAEFSDLEDRYLGADSPKRAETTSTSTWEKVKSTFSRSGSTSGRRSRSNSIITRERRDQTDSSVSRESGASLTSSKTDKAEYAGIPGQAPLMQSPSASTSILSLAPHAPPRGSVSPIPPPSSADMSRYQNSKLFPFPGMLRLEEERRAKGYPSANASSPDVSLQAYAQGNIQAPSIGYSFSNTPTPDLNKERKLSPKTSEAHLDAKYTQDSATTSPSSPYYPEYLDISPSAINGSSYNLKLPTTLPGVRQWLGKNSKKKPSSPAAGAVSFSPLPVVDAPTIPSTDKKPSLSDLFNKKANDLNHEWDRIDQKQTSPAGNGVGANGVSQPDEPEVHVIDVQTSDVPRLGPLDLAAGRGSPFKFPPEMSPARFATPDPSSISDYPAPTASESSSTSSSRYSLRDHQGSVVLEKLEENLARGWSPMWASAIDDPPRKLVLSSPVLQVVNPNTVKDRFLFLFNDILVITKPVAQDHDQLMDTYKLSLPDRKYAVKSVVQLRTLRFCAGRSEVQTKTQSVGPRNPLMRSFISQFSKDPDHAIAFLFMKSNVEEDPALLGQLLFKTLELDRSRLGEYLSRKSSKAALKSYLDSFGFAGLRGDVALRVFLHSINVSRHPQSHGALEYLLDSFASRWYEANAKFVAYDKDMAIRLVWALAQLNDRRHGGIADEPGPTDHTKRNVTNREFQDAFRRYDVRFLVSEEMLQELYRSIFRERLCQAYFRIMDVTHDTPITIKRPLPSRLTYKAQSEPIVFRLPQADPLLTIELYGQDMTFDPPVLQFVRSAEASFRIMGTSLGSKTVTMCRSGPNAIKYTGLPLSHTIVVERAFMRNTFQLAFLNQAGAKRKYMFSVDDPIIRNEWATSLRRHIDSAKITASTPGGSASHTASKFHKAAEAVAFKVLQDTLMGSSTSGRNHRTNGSHSIQTSHNGTNPYLTGSTPSFTSPLHIRSKSRSKVYHRHGAGKNELDLGHRSLNGSQESNDSSPESTDKALTPEDRLDGALWTIRDLEMQCQQNSSISLVLSFLQVAAPDSPS</sequence>
<dbReference type="HOGENOM" id="CLU_001294_0_0_1"/>
<feature type="region of interest" description="Disordered" evidence="5">
    <location>
        <begin position="401"/>
        <end position="674"/>
    </location>
</feature>
<dbReference type="SUPFAM" id="SSF48425">
    <property type="entry name" value="Sec7 domain"/>
    <property type="match status" value="1"/>
</dbReference>
<dbReference type="GO" id="GO:0010181">
    <property type="term" value="F:FMN binding"/>
    <property type="evidence" value="ECO:0007669"/>
    <property type="project" value="InterPro"/>
</dbReference>
<dbReference type="PANTHER" id="PTHR33798">
    <property type="entry name" value="FLAVOPROTEIN OXYGENASE"/>
    <property type="match status" value="1"/>
</dbReference>
<feature type="compositionally biased region" description="Low complexity" evidence="5">
    <location>
        <begin position="775"/>
        <end position="790"/>
    </location>
</feature>
<dbReference type="PANTHER" id="PTHR33798:SF5">
    <property type="entry name" value="FLAVIN REDUCTASE LIKE DOMAIN-CONTAINING PROTEIN"/>
    <property type="match status" value="1"/>
</dbReference>
<comment type="similarity">
    <text evidence="4">Belongs to the flavoredoxin family.</text>
</comment>
<proteinExistence type="inferred from homology"/>
<dbReference type="EMBL" id="KN831783">
    <property type="protein sequence ID" value="KIM40171.1"/>
    <property type="molecule type" value="Genomic_DNA"/>
</dbReference>
<dbReference type="STRING" id="686832.A0A0C3C9D4"/>
<keyword evidence="8" id="KW-1185">Reference proteome</keyword>
<reference evidence="7 8" key="1">
    <citation type="submission" date="2014-04" db="EMBL/GenBank/DDBJ databases">
        <authorList>
            <consortium name="DOE Joint Genome Institute"/>
            <person name="Kuo A."/>
            <person name="Gay G."/>
            <person name="Dore J."/>
            <person name="Kohler A."/>
            <person name="Nagy L.G."/>
            <person name="Floudas D."/>
            <person name="Copeland A."/>
            <person name="Barry K.W."/>
            <person name="Cichocki N."/>
            <person name="Veneault-Fourrey C."/>
            <person name="LaButti K."/>
            <person name="Lindquist E.A."/>
            <person name="Lipzen A."/>
            <person name="Lundell T."/>
            <person name="Morin E."/>
            <person name="Murat C."/>
            <person name="Sun H."/>
            <person name="Tunlid A."/>
            <person name="Henrissat B."/>
            <person name="Grigoriev I.V."/>
            <person name="Hibbett D.S."/>
            <person name="Martin F."/>
            <person name="Nordberg H.P."/>
            <person name="Cantor M.N."/>
            <person name="Hua S.X."/>
        </authorList>
    </citation>
    <scope>NUCLEOTIDE SEQUENCE [LARGE SCALE GENOMIC DNA]</scope>
    <source>
        <strain evidence="8">h7</strain>
    </source>
</reference>
<dbReference type="Gene3D" id="2.30.110.10">
    <property type="entry name" value="Electron Transport, Fmn-binding Protein, Chain A"/>
    <property type="match status" value="1"/>
</dbReference>
<keyword evidence="3" id="KW-0288">FMN</keyword>
<feature type="compositionally biased region" description="Low complexity" evidence="5">
    <location>
        <begin position="855"/>
        <end position="871"/>
    </location>
</feature>
<feature type="compositionally biased region" description="Acidic residues" evidence="5">
    <location>
        <begin position="707"/>
        <end position="727"/>
    </location>
</feature>
<dbReference type="SUPFAM" id="SSF50729">
    <property type="entry name" value="PH domain-like"/>
    <property type="match status" value="1"/>
</dbReference>
<dbReference type="InterPro" id="IPR002563">
    <property type="entry name" value="Flavin_Rdtase-like_dom"/>
</dbReference>
<feature type="region of interest" description="Disordered" evidence="5">
    <location>
        <begin position="993"/>
        <end position="1043"/>
    </location>
</feature>
<feature type="compositionally biased region" description="Polar residues" evidence="5">
    <location>
        <begin position="802"/>
        <end position="814"/>
    </location>
</feature>
<dbReference type="Proteomes" id="UP000053424">
    <property type="component" value="Unassembled WGS sequence"/>
</dbReference>
<dbReference type="SUPFAM" id="SSF50475">
    <property type="entry name" value="FMN-binding split barrel"/>
    <property type="match status" value="1"/>
</dbReference>
<feature type="region of interest" description="Disordered" evidence="5">
    <location>
        <begin position="1070"/>
        <end position="1217"/>
    </location>
</feature>
<feature type="compositionally biased region" description="Basic and acidic residues" evidence="5">
    <location>
        <begin position="826"/>
        <end position="840"/>
    </location>
</feature>
<evidence type="ECO:0000259" key="6">
    <source>
        <dbReference type="PROSITE" id="PS50190"/>
    </source>
</evidence>
<feature type="compositionally biased region" description="Pro residues" evidence="5">
    <location>
        <begin position="318"/>
        <end position="338"/>
    </location>
</feature>
<feature type="compositionally biased region" description="Basic and acidic residues" evidence="5">
    <location>
        <begin position="1007"/>
        <end position="1026"/>
    </location>
</feature>
<name>A0A0C3C9D4_HEBCY</name>
<feature type="compositionally biased region" description="Low complexity" evidence="5">
    <location>
        <begin position="614"/>
        <end position="632"/>
    </location>
</feature>
<feature type="compositionally biased region" description="Basic residues" evidence="5">
    <location>
        <begin position="279"/>
        <end position="290"/>
    </location>
</feature>
<gene>
    <name evidence="7" type="ORF">M413DRAFT_28687</name>
</gene>
<feature type="compositionally biased region" description="Polar residues" evidence="5">
    <location>
        <begin position="880"/>
        <end position="894"/>
    </location>
</feature>
<dbReference type="Gene3D" id="1.10.1000.11">
    <property type="entry name" value="Arf Nucleotide-binding Site Opener,domain 2"/>
    <property type="match status" value="1"/>
</dbReference>
<dbReference type="InterPro" id="IPR023394">
    <property type="entry name" value="Sec7_C_sf"/>
</dbReference>
<organism evidence="7 8">
    <name type="scientific">Hebeloma cylindrosporum</name>
    <dbReference type="NCBI Taxonomy" id="76867"/>
    <lineage>
        <taxon>Eukaryota</taxon>
        <taxon>Fungi</taxon>
        <taxon>Dikarya</taxon>
        <taxon>Basidiomycota</taxon>
        <taxon>Agaricomycotina</taxon>
        <taxon>Agaricomycetes</taxon>
        <taxon>Agaricomycetidae</taxon>
        <taxon>Agaricales</taxon>
        <taxon>Agaricineae</taxon>
        <taxon>Hymenogastraceae</taxon>
        <taxon>Hebeloma</taxon>
    </lineage>
</organism>
<evidence type="ECO:0000256" key="1">
    <source>
        <dbReference type="ARBA" id="ARBA00001917"/>
    </source>
</evidence>
<dbReference type="Pfam" id="PF01369">
    <property type="entry name" value="Sec7"/>
    <property type="match status" value="1"/>
</dbReference>
<evidence type="ECO:0000256" key="5">
    <source>
        <dbReference type="SAM" id="MobiDB-lite"/>
    </source>
</evidence>
<feature type="compositionally biased region" description="Polar residues" evidence="5">
    <location>
        <begin position="1785"/>
        <end position="1797"/>
    </location>
</feature>
<dbReference type="Pfam" id="PF01613">
    <property type="entry name" value="Flavin_Reduct"/>
    <property type="match status" value="1"/>
</dbReference>
<feature type="domain" description="SEC7" evidence="6">
    <location>
        <begin position="1329"/>
        <end position="1527"/>
    </location>
</feature>
<evidence type="ECO:0000313" key="7">
    <source>
        <dbReference type="EMBL" id="KIM40171.1"/>
    </source>
</evidence>
<dbReference type="InterPro" id="IPR035999">
    <property type="entry name" value="Sec7_dom_sf"/>
</dbReference>
<dbReference type="InterPro" id="IPR012349">
    <property type="entry name" value="Split_barrel_FMN-bd"/>
</dbReference>
<evidence type="ECO:0000313" key="8">
    <source>
        <dbReference type="Proteomes" id="UP000053424"/>
    </source>
</evidence>
<dbReference type="SMART" id="SM00222">
    <property type="entry name" value="Sec7"/>
    <property type="match status" value="1"/>
</dbReference>
<dbReference type="Gene3D" id="1.10.220.20">
    <property type="match status" value="1"/>
</dbReference>
<feature type="compositionally biased region" description="Basic residues" evidence="5">
    <location>
        <begin position="1759"/>
        <end position="1773"/>
    </location>
</feature>
<feature type="region of interest" description="Disordered" evidence="5">
    <location>
        <begin position="702"/>
        <end position="948"/>
    </location>
</feature>
<feature type="region of interest" description="Disordered" evidence="5">
    <location>
        <begin position="1719"/>
        <end position="1806"/>
    </location>
</feature>
<feature type="compositionally biased region" description="Low complexity" evidence="5">
    <location>
        <begin position="1034"/>
        <end position="1043"/>
    </location>
</feature>
<feature type="compositionally biased region" description="Polar residues" evidence="5">
    <location>
        <begin position="524"/>
        <end position="548"/>
    </location>
</feature>
<feature type="compositionally biased region" description="Polar residues" evidence="5">
    <location>
        <begin position="485"/>
        <end position="513"/>
    </location>
</feature>
<keyword evidence="2" id="KW-0285">Flavoprotein</keyword>
<feature type="compositionally biased region" description="Polar residues" evidence="5">
    <location>
        <begin position="1731"/>
        <end position="1755"/>
    </location>
</feature>
<evidence type="ECO:0000256" key="2">
    <source>
        <dbReference type="ARBA" id="ARBA00022630"/>
    </source>
</evidence>
<accession>A0A0C3C9D4</accession>
<feature type="compositionally biased region" description="Low complexity" evidence="5">
    <location>
        <begin position="1206"/>
        <end position="1216"/>
    </location>
</feature>
<protein>
    <recommendedName>
        <fullName evidence="6">SEC7 domain-containing protein</fullName>
    </recommendedName>
</protein>
<feature type="region of interest" description="Disordered" evidence="5">
    <location>
        <begin position="173"/>
        <end position="352"/>
    </location>
</feature>